<comment type="caution">
    <text evidence="2">The sequence shown here is derived from an EMBL/GenBank/DDBJ whole genome shotgun (WGS) entry which is preliminary data.</text>
</comment>
<reference evidence="2 3" key="1">
    <citation type="submission" date="2017-09" db="EMBL/GenBank/DDBJ databases">
        <title>Depth-based differentiation of microbial function through sediment-hosted aquifers and enrichment of novel symbionts in the deep terrestrial subsurface.</title>
        <authorList>
            <person name="Probst A.J."/>
            <person name="Ladd B."/>
            <person name="Jarett J.K."/>
            <person name="Geller-Mcgrath D.E."/>
            <person name="Sieber C.M."/>
            <person name="Emerson J.B."/>
            <person name="Anantharaman K."/>
            <person name="Thomas B.C."/>
            <person name="Malmstrom R."/>
            <person name="Stieglmeier M."/>
            <person name="Klingl A."/>
            <person name="Woyke T."/>
            <person name="Ryan C.M."/>
            <person name="Banfield J.F."/>
        </authorList>
    </citation>
    <scope>NUCLEOTIDE SEQUENCE [LARGE SCALE GENOMIC DNA]</scope>
    <source>
        <strain evidence="2">CG11_big_fil_rev_8_21_14_0_20_36_8</strain>
    </source>
</reference>
<organism evidence="2 3">
    <name type="scientific">Candidatus Roizmanbacteria bacterium CG11_big_fil_rev_8_21_14_0_20_36_8</name>
    <dbReference type="NCBI Taxonomy" id="1974856"/>
    <lineage>
        <taxon>Bacteria</taxon>
        <taxon>Candidatus Roizmaniibacteriota</taxon>
    </lineage>
</organism>
<dbReference type="Proteomes" id="UP000231056">
    <property type="component" value="Unassembled WGS sequence"/>
</dbReference>
<dbReference type="CDD" id="cd04301">
    <property type="entry name" value="NAT_SF"/>
    <property type="match status" value="1"/>
</dbReference>
<feature type="domain" description="N-acetyltransferase" evidence="1">
    <location>
        <begin position="3"/>
        <end position="158"/>
    </location>
</feature>
<evidence type="ECO:0000313" key="3">
    <source>
        <dbReference type="Proteomes" id="UP000231056"/>
    </source>
</evidence>
<dbReference type="Gene3D" id="3.40.630.30">
    <property type="match status" value="1"/>
</dbReference>
<sequence>MTHLIRKYTREDTEGIKKCLIELQDFERLMDPKRLEGVRVAHEYLEHLLSLCENGNGTIFVVEINCEVVGMVSVYIENDLKRFRTNHKFAYISDLIVMKEHKSDGVIKDLFDAAEKYVKSKNVNSIQASVLKNHDESLSGYLRNGFSEWEIRVRKTLI</sequence>
<dbReference type="AlphaFoldDB" id="A0A2M6ITE7"/>
<dbReference type="EMBL" id="PCVM01000099">
    <property type="protein sequence ID" value="PIQ73127.1"/>
    <property type="molecule type" value="Genomic_DNA"/>
</dbReference>
<dbReference type="Pfam" id="PF00583">
    <property type="entry name" value="Acetyltransf_1"/>
    <property type="match status" value="1"/>
</dbReference>
<evidence type="ECO:0000313" key="2">
    <source>
        <dbReference type="EMBL" id="PIQ73127.1"/>
    </source>
</evidence>
<proteinExistence type="predicted"/>
<gene>
    <name evidence="2" type="ORF">COV58_04155</name>
</gene>
<dbReference type="InterPro" id="IPR000182">
    <property type="entry name" value="GNAT_dom"/>
</dbReference>
<accession>A0A2M6ITE7</accession>
<dbReference type="SUPFAM" id="SSF55729">
    <property type="entry name" value="Acyl-CoA N-acyltransferases (Nat)"/>
    <property type="match status" value="1"/>
</dbReference>
<evidence type="ECO:0000259" key="1">
    <source>
        <dbReference type="PROSITE" id="PS51186"/>
    </source>
</evidence>
<dbReference type="GO" id="GO:0016747">
    <property type="term" value="F:acyltransferase activity, transferring groups other than amino-acyl groups"/>
    <property type="evidence" value="ECO:0007669"/>
    <property type="project" value="InterPro"/>
</dbReference>
<dbReference type="InterPro" id="IPR016181">
    <property type="entry name" value="Acyl_CoA_acyltransferase"/>
</dbReference>
<name>A0A2M6ITE7_9BACT</name>
<dbReference type="PROSITE" id="PS51186">
    <property type="entry name" value="GNAT"/>
    <property type="match status" value="1"/>
</dbReference>
<protein>
    <recommendedName>
        <fullName evidence="1">N-acetyltransferase domain-containing protein</fullName>
    </recommendedName>
</protein>